<sequence length="71" mass="7510">MFEALICNGRRRSGDGRPLRGRDAGRAAAPAADVRDEAGAGGLSGRRGAAARYLLGLPNKFDLLAPYWPGR</sequence>
<feature type="compositionally biased region" description="Basic and acidic residues" evidence="1">
    <location>
        <begin position="12"/>
        <end position="25"/>
    </location>
</feature>
<organism evidence="2 3">
    <name type="scientific">Actinomadura luzonensis</name>
    <dbReference type="NCBI Taxonomy" id="2805427"/>
    <lineage>
        <taxon>Bacteria</taxon>
        <taxon>Bacillati</taxon>
        <taxon>Actinomycetota</taxon>
        <taxon>Actinomycetes</taxon>
        <taxon>Streptosporangiales</taxon>
        <taxon>Thermomonosporaceae</taxon>
        <taxon>Actinomadura</taxon>
    </lineage>
</organism>
<name>A0ABT0G6Q0_9ACTN</name>
<proteinExistence type="predicted"/>
<gene>
    <name evidence="2" type="ORF">MF672_041780</name>
</gene>
<dbReference type="RefSeq" id="WP_242382245.1">
    <property type="nucleotide sequence ID" value="NZ_JAKRKC020000002.1"/>
</dbReference>
<keyword evidence="3" id="KW-1185">Reference proteome</keyword>
<dbReference type="Proteomes" id="UP001317259">
    <property type="component" value="Unassembled WGS sequence"/>
</dbReference>
<accession>A0ABT0G6Q0</accession>
<evidence type="ECO:0000313" key="2">
    <source>
        <dbReference type="EMBL" id="MCK2220287.1"/>
    </source>
</evidence>
<evidence type="ECO:0000256" key="1">
    <source>
        <dbReference type="SAM" id="MobiDB-lite"/>
    </source>
</evidence>
<reference evidence="2 3" key="1">
    <citation type="submission" date="2022-04" db="EMBL/GenBank/DDBJ databases">
        <title>Genome draft of Actinomadura sp. ATCC 31491.</title>
        <authorList>
            <person name="Shi X."/>
            <person name="Du Y."/>
        </authorList>
    </citation>
    <scope>NUCLEOTIDE SEQUENCE [LARGE SCALE GENOMIC DNA]</scope>
    <source>
        <strain evidence="2 3">ATCC 31491</strain>
    </source>
</reference>
<evidence type="ECO:0000313" key="3">
    <source>
        <dbReference type="Proteomes" id="UP001317259"/>
    </source>
</evidence>
<protein>
    <submittedName>
        <fullName evidence="2">Uncharacterized protein</fullName>
    </submittedName>
</protein>
<feature type="region of interest" description="Disordered" evidence="1">
    <location>
        <begin position="1"/>
        <end position="45"/>
    </location>
</feature>
<comment type="caution">
    <text evidence="2">The sequence shown here is derived from an EMBL/GenBank/DDBJ whole genome shotgun (WGS) entry which is preliminary data.</text>
</comment>
<dbReference type="EMBL" id="JAKRKC020000002">
    <property type="protein sequence ID" value="MCK2220287.1"/>
    <property type="molecule type" value="Genomic_DNA"/>
</dbReference>